<evidence type="ECO:0000313" key="5">
    <source>
        <dbReference type="EMBL" id="TKR23823.1"/>
    </source>
</evidence>
<protein>
    <submittedName>
        <fullName evidence="5">Response regulator</fullName>
    </submittedName>
</protein>
<organism evidence="5 6">
    <name type="scientific">Cellulomonas hominis</name>
    <dbReference type="NCBI Taxonomy" id="156981"/>
    <lineage>
        <taxon>Bacteria</taxon>
        <taxon>Bacillati</taxon>
        <taxon>Actinomycetota</taxon>
        <taxon>Actinomycetes</taxon>
        <taxon>Micrococcales</taxon>
        <taxon>Cellulomonadaceae</taxon>
        <taxon>Cellulomonas</taxon>
    </lineage>
</organism>
<feature type="modified residue" description="4-aspartylphosphate" evidence="3">
    <location>
        <position position="76"/>
    </location>
</feature>
<dbReference type="Pfam" id="PF02585">
    <property type="entry name" value="PIG-L"/>
    <property type="match status" value="1"/>
</dbReference>
<dbReference type="OrthoDB" id="3514174at2"/>
<evidence type="ECO:0000256" key="3">
    <source>
        <dbReference type="PROSITE-ProRule" id="PRU00169"/>
    </source>
</evidence>
<dbReference type="SUPFAM" id="SSF102588">
    <property type="entry name" value="LmbE-like"/>
    <property type="match status" value="1"/>
</dbReference>
<dbReference type="InterPro" id="IPR001789">
    <property type="entry name" value="Sig_transdc_resp-reg_receiver"/>
</dbReference>
<dbReference type="GO" id="GO:0000160">
    <property type="term" value="P:phosphorelay signal transduction system"/>
    <property type="evidence" value="ECO:0007669"/>
    <property type="project" value="InterPro"/>
</dbReference>
<dbReference type="Gene3D" id="3.40.50.10320">
    <property type="entry name" value="LmbE-like"/>
    <property type="match status" value="1"/>
</dbReference>
<accession>A0A7Z8NQU4</accession>
<dbReference type="SMART" id="SM00448">
    <property type="entry name" value="REC"/>
    <property type="match status" value="1"/>
</dbReference>
<feature type="domain" description="Response regulatory" evidence="4">
    <location>
        <begin position="26"/>
        <end position="141"/>
    </location>
</feature>
<dbReference type="PANTHER" id="PTHR44591">
    <property type="entry name" value="STRESS RESPONSE REGULATOR PROTEIN 1"/>
    <property type="match status" value="1"/>
</dbReference>
<dbReference type="Gene3D" id="3.40.50.2300">
    <property type="match status" value="1"/>
</dbReference>
<dbReference type="Pfam" id="PF00072">
    <property type="entry name" value="Response_reg"/>
    <property type="match status" value="1"/>
</dbReference>
<keyword evidence="2" id="KW-0862">Zinc</keyword>
<dbReference type="EMBL" id="SZYE01000059">
    <property type="protein sequence ID" value="TKR23823.1"/>
    <property type="molecule type" value="Genomic_DNA"/>
</dbReference>
<reference evidence="5 6" key="1">
    <citation type="submission" date="2019-05" db="EMBL/GenBank/DDBJ databases">
        <title>Genome sequence of Cellulomonas hominis strain CS1.</title>
        <authorList>
            <person name="Belmont J."/>
            <person name="Maclea K.S."/>
        </authorList>
    </citation>
    <scope>NUCLEOTIDE SEQUENCE [LARGE SCALE GENOMIC DNA]</scope>
    <source>
        <strain evidence="5 6">CS1</strain>
    </source>
</reference>
<dbReference type="InterPro" id="IPR011006">
    <property type="entry name" value="CheY-like_superfamily"/>
</dbReference>
<evidence type="ECO:0000256" key="2">
    <source>
        <dbReference type="ARBA" id="ARBA00022833"/>
    </source>
</evidence>
<sequence length="367" mass="38495">MAGARRSGRPAPDPRWGNRLTGTALRVVVLDDDPDVAAYTGTVLERRAGCEVVVLPDASDIAGTLARFDPDVVVTDIEMPGTSGLELAGLLRDRAPDVGVVVMTAHVSVEYAVGALRQRADEFLTKPVAAGELVEVVRRLGERRRAALAARPVVLAVGAHPDDVEIGAGGILAAHRAAGDTVVVLTLSRGARGGDVTDREGESRAAAALIGARLVLEDLPDTRIPVAGPTLEIVERVVDQVRPAVVYTHSANDRHQDHRAVHDATMVGTRGLGTVACYQSPSATVDFRPNRFVTVDDHLGTKLAMLACFASQVGIRDYLEPDVVRATARYWSRFGSGRAVEPLEIVRDTGGVGPGAGGGAGAGAWPA</sequence>
<dbReference type="GO" id="GO:0016137">
    <property type="term" value="P:glycoside metabolic process"/>
    <property type="evidence" value="ECO:0007669"/>
    <property type="project" value="UniProtKB-ARBA"/>
</dbReference>
<gene>
    <name evidence="5" type="ORF">FA014_09315</name>
</gene>
<dbReference type="AlphaFoldDB" id="A0A7Z8NQU4"/>
<dbReference type="Proteomes" id="UP000308121">
    <property type="component" value="Unassembled WGS sequence"/>
</dbReference>
<proteinExistence type="predicted"/>
<dbReference type="InterPro" id="IPR050595">
    <property type="entry name" value="Bact_response_regulator"/>
</dbReference>
<evidence type="ECO:0000313" key="6">
    <source>
        <dbReference type="Proteomes" id="UP000308121"/>
    </source>
</evidence>
<dbReference type="PANTHER" id="PTHR44591:SF25">
    <property type="entry name" value="CHEMOTAXIS TWO-COMPONENT RESPONSE REGULATOR"/>
    <property type="match status" value="1"/>
</dbReference>
<name>A0A7Z8NQU4_9CELL</name>
<dbReference type="SUPFAM" id="SSF52172">
    <property type="entry name" value="CheY-like"/>
    <property type="match status" value="1"/>
</dbReference>
<dbReference type="InterPro" id="IPR003737">
    <property type="entry name" value="GlcNAc_PI_deacetylase-related"/>
</dbReference>
<dbReference type="PROSITE" id="PS50110">
    <property type="entry name" value="RESPONSE_REGULATORY"/>
    <property type="match status" value="1"/>
</dbReference>
<keyword evidence="1 3" id="KW-0597">Phosphoprotein</keyword>
<evidence type="ECO:0000259" key="4">
    <source>
        <dbReference type="PROSITE" id="PS50110"/>
    </source>
</evidence>
<comment type="caution">
    <text evidence="5">The sequence shown here is derived from an EMBL/GenBank/DDBJ whole genome shotgun (WGS) entry which is preliminary data.</text>
</comment>
<dbReference type="InterPro" id="IPR024078">
    <property type="entry name" value="LmbE-like_dom_sf"/>
</dbReference>
<evidence type="ECO:0000256" key="1">
    <source>
        <dbReference type="ARBA" id="ARBA00022553"/>
    </source>
</evidence>